<evidence type="ECO:0000259" key="3">
    <source>
        <dbReference type="Pfam" id="PF07727"/>
    </source>
</evidence>
<dbReference type="Pfam" id="PF22936">
    <property type="entry name" value="Pol_BBD"/>
    <property type="match status" value="2"/>
</dbReference>
<dbReference type="InterPro" id="IPR013103">
    <property type="entry name" value="RVT_2"/>
</dbReference>
<protein>
    <recommendedName>
        <fullName evidence="7">Retrovirus-related Pol polyprotein from transposon TNT 1-94</fullName>
    </recommendedName>
</protein>
<feature type="coiled-coil region" evidence="1">
    <location>
        <begin position="302"/>
        <end position="343"/>
    </location>
</feature>
<dbReference type="Pfam" id="PF13976">
    <property type="entry name" value="gag_pre-integrs"/>
    <property type="match status" value="1"/>
</dbReference>
<keyword evidence="1" id="KW-0175">Coiled coil</keyword>
<feature type="non-terminal residue" evidence="6">
    <location>
        <position position="1975"/>
    </location>
</feature>
<feature type="domain" description="GAG-pre-integrase" evidence="4">
    <location>
        <begin position="720"/>
        <end position="769"/>
    </location>
</feature>
<proteinExistence type="predicted"/>
<evidence type="ECO:0000256" key="1">
    <source>
        <dbReference type="SAM" id="Coils"/>
    </source>
</evidence>
<dbReference type="InterPro" id="IPR025724">
    <property type="entry name" value="GAG-pre-integrase_dom"/>
</dbReference>
<feature type="domain" description="Retrovirus-related Pol polyprotein from transposon TNT 1-94-like beta-barrel" evidence="5">
    <location>
        <begin position="654"/>
        <end position="693"/>
    </location>
</feature>
<evidence type="ECO:0000256" key="2">
    <source>
        <dbReference type="SAM" id="MobiDB-lite"/>
    </source>
</evidence>
<organism evidence="6">
    <name type="scientific">Tanacetum cinerariifolium</name>
    <name type="common">Dalmatian daisy</name>
    <name type="synonym">Chrysanthemum cinerariifolium</name>
    <dbReference type="NCBI Taxonomy" id="118510"/>
    <lineage>
        <taxon>Eukaryota</taxon>
        <taxon>Viridiplantae</taxon>
        <taxon>Streptophyta</taxon>
        <taxon>Embryophyta</taxon>
        <taxon>Tracheophyta</taxon>
        <taxon>Spermatophyta</taxon>
        <taxon>Magnoliopsida</taxon>
        <taxon>eudicotyledons</taxon>
        <taxon>Gunneridae</taxon>
        <taxon>Pentapetalae</taxon>
        <taxon>asterids</taxon>
        <taxon>campanulids</taxon>
        <taxon>Asterales</taxon>
        <taxon>Asteraceae</taxon>
        <taxon>Asteroideae</taxon>
        <taxon>Anthemideae</taxon>
        <taxon>Anthemidinae</taxon>
        <taxon>Tanacetum</taxon>
    </lineage>
</organism>
<evidence type="ECO:0008006" key="7">
    <source>
        <dbReference type="Google" id="ProtNLM"/>
    </source>
</evidence>
<name>A0A6L2LY66_TANCI</name>
<dbReference type="InterPro" id="IPR054722">
    <property type="entry name" value="PolX-like_BBD"/>
</dbReference>
<comment type="caution">
    <text evidence="6">The sequence shown here is derived from an EMBL/GenBank/DDBJ whole genome shotgun (WGS) entry which is preliminary data.</text>
</comment>
<evidence type="ECO:0000313" key="6">
    <source>
        <dbReference type="EMBL" id="GEU66716.1"/>
    </source>
</evidence>
<sequence>MRGTIQNKVDRETRFTNKFDQFFAEPGEALVSIYNRFAQLMNDLESNDMNFPIITINTKFMNSLQPMWLKYVTQVRLAKRLTVDTFDDLFHYLQQFEKLVNTSREKKFEKSHDPLALVAHTGSSSRNTSSYYVTHPTSVVDYYDEKGHYARNCPKPRVRDLKYFMEKMLLTKQDEAGVILTDEQNDYLFADASSNIIFDTPNGNVNSGSVEKDTHIPDLYALEQLSRNAYQEAEKQQIFAQKVQKQNTTLTSQLELYKKRVWVLENINEDNNYLNDFLKADQRAKHFDQEAQSQFIRDRDIIRDLEKQREKLDLAINDYKRKNEELQKTHLILKRQMSETEDSFHDTVIDLEDKLKKNVDLILKLSNSLQGIFMLRPKPLSVYDQHLKHGLISKMKKLEHENVSLDFQVQSLIKERDNVKVEYQNIFDLMKKTRSQTQKEIDELLANVSKKTYAYGAIRVENQNLLFIISELKTRLQNVKKGKSVNTKFDTRNGSQTPLYVTPINKHDFQKKTNVSKTKENYVVSKPVTLQTLPDKQRGVNSKKNVIAPGTYKVVTPQESQTHNAKSGLSSTGMNAASSVRRSMNRDLHDKNSILANSKNSAKKVAVYVKKNKQKYNTSANVISNKENVIDVNVANASKVKTLLCVSLVHIVLWIVDSGCSKHMTGDRSLLRNFVENFIGTVHFGNDNFAAIIEVDFRSKTCYVKNLEGDDLLIGGRESNLYTISISDMAASLPVCLMSKATSTKSWLWHRRLSHLNFEPMNTPSKEDLDNLFGPMFKEYFGKKSSDTPINSIAQLTQFHEDSPFASSINVEEHEAPPIKTTSDEQTSLISLTEADEFHQEDSVDFDGNSQFVPYNPLSYETIKSSSTALQRLNMHNFHQVQPSTHIWTKDHPLDQVIGDPSKPVMTRQRLHTDSEVCMYALTVITIEPKNIKEAMADHKGKNIIALKWIWKNKCDAKNIVVRNNTRLVAKGYRQEEGIDFEESFAPIACLEAVRMLITYAAYKNITIFQMDVKTPFLNDPLKEEVYVSQPEGFIDPEFPNHVYRLKNLYTVLSKHLVHDDLSKYLLASLAISPFHDDSYIKIMHPYDTIIPPQVPIQPSTMMPLSPMLSPIFKNSFFPMKYCHQINESMNDHPPLLLPYLKHLWWEKVLIRQVWNVTRNKLLGKVNTAAEVIEEFTLSVILNGDLPSPTRIVDGDVQIIAPTTAEQRLQKLISQLEILGETISQEDISLIFLSSLPSEWKTHTLIWRNKVDLEEQILDDLFNNLKIFEAEVKGSSTSCQNTQNIAFMSSNNTDSTNESVTTVPSVFATSSKTTVSTLPNVDSLSDAVIYSFFVSQSNSSQLDNEDLKQVDPDDLEEMDLKWQMAMLTMRAMRECRSPRDNRNKEATKRPVLIEVSTSNALVSLCDVVGGYDWSFQADEEPTNYALMTYASSGSSSSSGSDNEDLIVKCLIVKFCEEVHSHESDKIVPKSPENESESVAYVFNVESSSNNPNKDMSKILRPGAPIIEDWNSDFEDETENEHVPTFVPQSTVKSPRPVKHVVNKAHLPIRRPINHKPATKHSNLNKQVTTVKVDKVNDVQGTKGNAKKASGNPQQALKDKGVIDSGCSRHMPGTIYFLSDFKEINRGYVAFGGNPKGGKIKTGKLDFNDVYLVKELKFNLFSVLQMCDKKNNVFFIDIEYVVLSSDYKLPNENHILLRIIRENNMYNVHLKNVVPSGDLTCLFAKAALDEMKIFKREFGVARTRQQNGVVERKNKTLIEAGNQTNDNAGIKENHDAGKVRKETIYAQQYVLLPLWSTGSQDPQNTDAIVAFDLKENENDVHVSTSGSDKTANKKHDEKAKRDDNGKSPIDSPTKVRDLRAEFEEFSSYNTNRVNAVNDEEDVGALADLSNMETNIPVSLILTTRVHKDHHVTQIIGDLTSAPQTRSMTRMKVHQALKDPSWIKAMQEELLQFKFPKVWVLVDLPKGKRATGSKWVF</sequence>
<dbReference type="EMBL" id="BKCJ010005432">
    <property type="protein sequence ID" value="GEU66716.1"/>
    <property type="molecule type" value="Genomic_DNA"/>
</dbReference>
<feature type="compositionally biased region" description="Basic and acidic residues" evidence="2">
    <location>
        <begin position="1829"/>
        <end position="1844"/>
    </location>
</feature>
<gene>
    <name evidence="6" type="ORF">Tci_038694</name>
</gene>
<reference evidence="6" key="1">
    <citation type="journal article" date="2019" name="Sci. Rep.">
        <title>Draft genome of Tanacetum cinerariifolium, the natural source of mosquito coil.</title>
        <authorList>
            <person name="Yamashiro T."/>
            <person name="Shiraishi A."/>
            <person name="Satake H."/>
            <person name="Nakayama K."/>
        </authorList>
    </citation>
    <scope>NUCLEOTIDE SEQUENCE</scope>
</reference>
<evidence type="ECO:0000259" key="4">
    <source>
        <dbReference type="Pfam" id="PF13976"/>
    </source>
</evidence>
<dbReference type="Pfam" id="PF07727">
    <property type="entry name" value="RVT_2"/>
    <property type="match status" value="1"/>
</dbReference>
<feature type="domain" description="Reverse transcriptase Ty1/copia-type" evidence="3">
    <location>
        <begin position="939"/>
        <end position="1051"/>
    </location>
</feature>
<evidence type="ECO:0000259" key="5">
    <source>
        <dbReference type="Pfam" id="PF22936"/>
    </source>
</evidence>
<feature type="domain" description="Retrovirus-related Pol polyprotein from transposon TNT 1-94-like beta-barrel" evidence="5">
    <location>
        <begin position="1601"/>
        <end position="1668"/>
    </location>
</feature>
<feature type="region of interest" description="Disordered" evidence="2">
    <location>
        <begin position="1818"/>
        <end position="1853"/>
    </location>
</feature>
<accession>A0A6L2LY66</accession>